<name>A0ABR3FTI2_9AGAR</name>
<dbReference type="InterPro" id="IPR052389">
    <property type="entry name" value="Sec_Metab_Biosynth-Assoc"/>
</dbReference>
<evidence type="ECO:0000313" key="4">
    <source>
        <dbReference type="Proteomes" id="UP001465976"/>
    </source>
</evidence>
<evidence type="ECO:0000313" key="3">
    <source>
        <dbReference type="EMBL" id="KAL0578792.1"/>
    </source>
</evidence>
<dbReference type="InterPro" id="IPR042171">
    <property type="entry name" value="Acyl-CoA_hotdog"/>
</dbReference>
<evidence type="ECO:0008006" key="5">
    <source>
        <dbReference type="Google" id="ProtNLM"/>
    </source>
</evidence>
<organism evidence="3 4">
    <name type="scientific">Marasmius crinis-equi</name>
    <dbReference type="NCBI Taxonomy" id="585013"/>
    <lineage>
        <taxon>Eukaryota</taxon>
        <taxon>Fungi</taxon>
        <taxon>Dikarya</taxon>
        <taxon>Basidiomycota</taxon>
        <taxon>Agaricomycotina</taxon>
        <taxon>Agaricomycetes</taxon>
        <taxon>Agaricomycetidae</taxon>
        <taxon>Agaricales</taxon>
        <taxon>Marasmiineae</taxon>
        <taxon>Marasmiaceae</taxon>
        <taxon>Marasmius</taxon>
    </lineage>
</organism>
<comment type="caution">
    <text evidence="3">The sequence shown here is derived from an EMBL/GenBank/DDBJ whole genome shotgun (WGS) entry which is preliminary data.</text>
</comment>
<dbReference type="PANTHER" id="PTHR38110">
    <property type="entry name" value="CHROMOSOME 23, WHOLE GENOME SHOTGUN SEQUENCE"/>
    <property type="match status" value="1"/>
</dbReference>
<dbReference type="SUPFAM" id="SSF54637">
    <property type="entry name" value="Thioesterase/thiol ester dehydrase-isomerase"/>
    <property type="match status" value="1"/>
</dbReference>
<reference evidence="3 4" key="1">
    <citation type="submission" date="2024-02" db="EMBL/GenBank/DDBJ databases">
        <title>A draft genome for the cacao thread blight pathogen Marasmius crinis-equi.</title>
        <authorList>
            <person name="Cohen S.P."/>
            <person name="Baruah I.K."/>
            <person name="Amoako-Attah I."/>
            <person name="Bukari Y."/>
            <person name="Meinhardt L.W."/>
            <person name="Bailey B.A."/>
        </authorList>
    </citation>
    <scope>NUCLEOTIDE SEQUENCE [LARGE SCALE GENOMIC DNA]</scope>
    <source>
        <strain evidence="3 4">GH-76</strain>
    </source>
</reference>
<sequence length="338" mass="37555">MAPFYDALKVAFNKKSEDGQLEIYIGDIDGEWCINAVPNGGYVLGLIIEACMQRQAHTKHKDPIHVTAHFLRSAGIAPFEVRIRELKKGRGFTNLTADLVQDNVIQVTTHQIFGVLSSPPNSPESVLTIAPPSPYARRLPLYQHPSTAPIIPLANPYGFLSRLKTTREPELRAKNALDSPTRTNAQSIGGSGLEWGQWLTFMDERQTLSPPAIAFMADMFRSPPSLLPKSERTGLSDVNWFPTVTMTVEFKVPVPKTSSQRTTGLYANCHFVNDPQGRHDIDVEVWSGPCEVGEGKVEEGWREKQVCLAVSRQTSLIVPMHVNEAKSKRKKDNSTPKL</sequence>
<dbReference type="InterPro" id="IPR049449">
    <property type="entry name" value="TesB_ACOT8-like_N"/>
</dbReference>
<accession>A0ABR3FTI2</accession>
<dbReference type="EMBL" id="JBAHYK010000084">
    <property type="protein sequence ID" value="KAL0578792.1"/>
    <property type="molecule type" value="Genomic_DNA"/>
</dbReference>
<feature type="domain" description="Acyl-CoA thioesterase-like C-terminal" evidence="2">
    <location>
        <begin position="182"/>
        <end position="287"/>
    </location>
</feature>
<protein>
    <recommendedName>
        <fullName evidence="5">Thioesterase-like superfamily-domain-containing protein</fullName>
    </recommendedName>
</protein>
<dbReference type="Gene3D" id="2.40.160.210">
    <property type="entry name" value="Acyl-CoA thioesterase, double hotdog domain"/>
    <property type="match status" value="1"/>
</dbReference>
<dbReference type="Pfam" id="PF20789">
    <property type="entry name" value="4HBT_3C"/>
    <property type="match status" value="1"/>
</dbReference>
<evidence type="ECO:0000259" key="2">
    <source>
        <dbReference type="Pfam" id="PF20789"/>
    </source>
</evidence>
<dbReference type="Proteomes" id="UP001465976">
    <property type="component" value="Unassembled WGS sequence"/>
</dbReference>
<proteinExistence type="predicted"/>
<gene>
    <name evidence="3" type="ORF">V5O48_003204</name>
</gene>
<dbReference type="InterPro" id="IPR029069">
    <property type="entry name" value="HotDog_dom_sf"/>
</dbReference>
<feature type="domain" description="Acyl-CoA thioesterase-like N-terminal HotDog" evidence="1">
    <location>
        <begin position="29"/>
        <end position="108"/>
    </location>
</feature>
<dbReference type="PANTHER" id="PTHR38110:SF1">
    <property type="entry name" value="THIOESTERASE DOMAIN-CONTAINING PROTEIN"/>
    <property type="match status" value="1"/>
</dbReference>
<dbReference type="InterPro" id="IPR049450">
    <property type="entry name" value="ACOT8-like_C"/>
</dbReference>
<keyword evidence="4" id="KW-1185">Reference proteome</keyword>
<dbReference type="Pfam" id="PF13622">
    <property type="entry name" value="4HBT_3"/>
    <property type="match status" value="1"/>
</dbReference>
<evidence type="ECO:0000259" key="1">
    <source>
        <dbReference type="Pfam" id="PF13622"/>
    </source>
</evidence>